<sequence length="277" mass="31498">MQSEKKVIPIDIDGVAVQWQSNLPFFAAEHNIPTDRILNMMVDEKFRSMSEIFGCDDELADRLMRQYNSSKWIRGLKPYDDALIVINRLKHKYDFVAITAIGKSAESCLNRIANLNILFPSAFVDVMCVDVGESKVSRYLEAKKKYGDRMVCFVDDLAGNLEEFHGVMSTLPMIHMVRGPRTSPECFHFKATSMYDVENLLSSLESERPDTAQQAKFKEQVSKTPLADTLRKLTEDAKNYPLMTTGRMGEDWLEGIHAMKNDSNVNLVGYQHVPNSD</sequence>
<dbReference type="EMBL" id="OM638103">
    <property type="protein sequence ID" value="UNY47084.1"/>
    <property type="molecule type" value="Genomic_DNA"/>
</dbReference>
<accession>A0AAE9GD48</accession>
<dbReference type="InterPro" id="IPR023214">
    <property type="entry name" value="HAD_sf"/>
</dbReference>
<dbReference type="Proteomes" id="UP000832072">
    <property type="component" value="Segment"/>
</dbReference>
<dbReference type="InterPro" id="IPR036412">
    <property type="entry name" value="HAD-like_sf"/>
</dbReference>
<dbReference type="Gene3D" id="3.40.50.1000">
    <property type="entry name" value="HAD superfamily/HAD-like"/>
    <property type="match status" value="1"/>
</dbReference>
<proteinExistence type="predicted"/>
<keyword evidence="2" id="KW-1185">Reference proteome</keyword>
<evidence type="ECO:0000313" key="1">
    <source>
        <dbReference type="EMBL" id="UNY47084.1"/>
    </source>
</evidence>
<gene>
    <name evidence="1" type="ORF">EHEKIMEA_00202</name>
</gene>
<protein>
    <submittedName>
        <fullName evidence="1">Uncharacterized protein</fullName>
    </submittedName>
</protein>
<evidence type="ECO:0000313" key="2">
    <source>
        <dbReference type="Proteomes" id="UP000832072"/>
    </source>
</evidence>
<reference evidence="1 2" key="1">
    <citation type="submission" date="2022-02" db="EMBL/GenBank/DDBJ databases">
        <authorList>
            <person name="Tian F."/>
            <person name="Li J."/>
            <person name="Li F."/>
            <person name="Tong Y."/>
        </authorList>
    </citation>
    <scope>NUCLEOTIDE SEQUENCE [LARGE SCALE GENOMIC DNA]</scope>
</reference>
<name>A0AAE9GD48_9CAUD</name>
<dbReference type="SUPFAM" id="SSF56784">
    <property type="entry name" value="HAD-like"/>
    <property type="match status" value="1"/>
</dbReference>
<organism evidence="1 2">
    <name type="scientific">Cronobacter phage LPCS28</name>
    <dbReference type="NCBI Taxonomy" id="2924885"/>
    <lineage>
        <taxon>Viruses</taxon>
        <taxon>Duplodnaviria</taxon>
        <taxon>Heunggongvirae</taxon>
        <taxon>Uroviricota</taxon>
        <taxon>Caudoviricetes</taxon>
        <taxon>Pantevenvirales</taxon>
        <taxon>Straboviridae</taxon>
        <taxon>Nanhuvirus</taxon>
        <taxon>Nanhuvirus LPCS28</taxon>
    </lineage>
</organism>